<keyword evidence="4" id="KW-1185">Reference proteome</keyword>
<dbReference type="InterPro" id="IPR001789">
    <property type="entry name" value="Sig_transdc_resp-reg_receiver"/>
</dbReference>
<name>A0A3A8NC34_9BACT</name>
<keyword evidence="1" id="KW-0597">Phosphoprotein</keyword>
<proteinExistence type="predicted"/>
<dbReference type="SMART" id="SM00448">
    <property type="entry name" value="REC"/>
    <property type="match status" value="1"/>
</dbReference>
<feature type="domain" description="Response regulatory" evidence="2">
    <location>
        <begin position="8"/>
        <end position="125"/>
    </location>
</feature>
<dbReference type="SUPFAM" id="SSF52172">
    <property type="entry name" value="CheY-like"/>
    <property type="match status" value="1"/>
</dbReference>
<dbReference type="Gene3D" id="3.40.50.2300">
    <property type="match status" value="1"/>
</dbReference>
<dbReference type="GO" id="GO:0000160">
    <property type="term" value="P:phosphorelay signal transduction system"/>
    <property type="evidence" value="ECO:0007669"/>
    <property type="project" value="InterPro"/>
</dbReference>
<evidence type="ECO:0000313" key="4">
    <source>
        <dbReference type="Proteomes" id="UP000273405"/>
    </source>
</evidence>
<sequence length="141" mass="15467">MNCSMHGKILLLDSKPPVRGATARHLTAAGFTVLTARTDVQARSLLDTNLFDAVLIDHPFGRTGLDEGMTFARELRQQDSQVPILLMTALPLDEVRHLAWASGVTKLLPKPQLMPVLLLHLSALIPGAANEDQREPALMRE</sequence>
<dbReference type="Proteomes" id="UP000273405">
    <property type="component" value="Unassembled WGS sequence"/>
</dbReference>
<dbReference type="Pfam" id="PF00072">
    <property type="entry name" value="Response_reg"/>
    <property type="match status" value="1"/>
</dbReference>
<gene>
    <name evidence="3" type="ORF">D7X12_31415</name>
</gene>
<dbReference type="PROSITE" id="PS50110">
    <property type="entry name" value="RESPONSE_REGULATORY"/>
    <property type="match status" value="1"/>
</dbReference>
<organism evidence="3 4">
    <name type="scientific">Corallococcus sicarius</name>
    <dbReference type="NCBI Taxonomy" id="2316726"/>
    <lineage>
        <taxon>Bacteria</taxon>
        <taxon>Pseudomonadati</taxon>
        <taxon>Myxococcota</taxon>
        <taxon>Myxococcia</taxon>
        <taxon>Myxococcales</taxon>
        <taxon>Cystobacterineae</taxon>
        <taxon>Myxococcaceae</taxon>
        <taxon>Corallococcus</taxon>
    </lineage>
</organism>
<comment type="caution">
    <text evidence="3">The sequence shown here is derived from an EMBL/GenBank/DDBJ whole genome shotgun (WGS) entry which is preliminary data.</text>
</comment>
<dbReference type="AlphaFoldDB" id="A0A3A8NC34"/>
<evidence type="ECO:0000259" key="2">
    <source>
        <dbReference type="PROSITE" id="PS50110"/>
    </source>
</evidence>
<dbReference type="EMBL" id="RAWG01000271">
    <property type="protein sequence ID" value="RKH36934.1"/>
    <property type="molecule type" value="Genomic_DNA"/>
</dbReference>
<evidence type="ECO:0000313" key="3">
    <source>
        <dbReference type="EMBL" id="RKH36934.1"/>
    </source>
</evidence>
<accession>A0A3A8NC34</accession>
<protein>
    <submittedName>
        <fullName evidence="3">Response regulator</fullName>
    </submittedName>
</protein>
<feature type="modified residue" description="4-aspartylphosphate" evidence="1">
    <location>
        <position position="57"/>
    </location>
</feature>
<reference evidence="4" key="1">
    <citation type="submission" date="2018-09" db="EMBL/GenBank/DDBJ databases">
        <authorList>
            <person name="Livingstone P.G."/>
            <person name="Whitworth D.E."/>
        </authorList>
    </citation>
    <scope>NUCLEOTIDE SEQUENCE [LARGE SCALE GENOMIC DNA]</scope>
    <source>
        <strain evidence="4">CA040B</strain>
    </source>
</reference>
<dbReference type="CDD" id="cd00156">
    <property type="entry name" value="REC"/>
    <property type="match status" value="1"/>
</dbReference>
<dbReference type="InterPro" id="IPR011006">
    <property type="entry name" value="CheY-like_superfamily"/>
</dbReference>
<evidence type="ECO:0000256" key="1">
    <source>
        <dbReference type="PROSITE-ProRule" id="PRU00169"/>
    </source>
</evidence>